<dbReference type="EMBL" id="BMDO01000004">
    <property type="protein sequence ID" value="GGI50505.1"/>
    <property type="molecule type" value="Genomic_DNA"/>
</dbReference>
<comment type="similarity">
    <text evidence="5">Belongs to the class-III pyridoxal-phosphate-dependent aminotransferase family.</text>
</comment>
<dbReference type="RefSeq" id="WP_188415713.1">
    <property type="nucleotide sequence ID" value="NZ_BMDO01000004.1"/>
</dbReference>
<dbReference type="PIRSF" id="PIRSF000521">
    <property type="entry name" value="Transaminase_4ab_Lys_Orn"/>
    <property type="match status" value="1"/>
</dbReference>
<comment type="cofactor">
    <cofactor evidence="1">
        <name>pyridoxal 5'-phosphate</name>
        <dbReference type="ChEBI" id="CHEBI:597326"/>
    </cofactor>
</comment>
<dbReference type="GO" id="GO:0008483">
    <property type="term" value="F:transaminase activity"/>
    <property type="evidence" value="ECO:0007669"/>
    <property type="project" value="UniProtKB-KW"/>
</dbReference>
<reference evidence="6" key="2">
    <citation type="submission" date="2020-09" db="EMBL/GenBank/DDBJ databases">
        <authorList>
            <person name="Sun Q."/>
            <person name="Sedlacek I."/>
        </authorList>
    </citation>
    <scope>NUCLEOTIDE SEQUENCE</scope>
    <source>
        <strain evidence="6">CCM 8711</strain>
    </source>
</reference>
<keyword evidence="4 5" id="KW-0663">Pyridoxal phosphate</keyword>
<dbReference type="PANTHER" id="PTHR11986:SF79">
    <property type="entry name" value="ACETYLORNITHINE AMINOTRANSFERASE, MITOCHONDRIAL"/>
    <property type="match status" value="1"/>
</dbReference>
<dbReference type="AlphaFoldDB" id="A0A917J9N3"/>
<sequence length="397" mass="43683">MLTLRQLFLANNAQTTDFPLMLEFERAEGVYMYNTEGKAYLDLISGIGVSNIGHGNKEVIEAIKQQVDQYMHLMVYGEYVQTPQVKFAQRLASLLPSNLQSVYFTNSGSEAIEGAMKLAKRHTGRNQIIACHNAYHGSTHGALSIMGNEEFKQAYRPLLPGISFITFNNPADLQFITTDTACVIIEPVQGEAGIRVPDVTYMQALRQKCNQTGTLLIFDENQTAFGRTGKLFAFEHFGIVPDILVLGKALGGGMPLGAFIASLEVMGALKNNPILGHITTFGGHPVCCASGLASLEVLLRNDHVAQVAAKEQLFRDLLVHPAIKQVRGKGLMLAAELENFELNKKIIDRCIEQGIIIDWFLHCSNSMRIAPPLIITPKQITTACNIIVQAVEFFTSK</sequence>
<dbReference type="Proteomes" id="UP000662074">
    <property type="component" value="Unassembled WGS sequence"/>
</dbReference>
<evidence type="ECO:0000256" key="1">
    <source>
        <dbReference type="ARBA" id="ARBA00001933"/>
    </source>
</evidence>
<protein>
    <submittedName>
        <fullName evidence="6">Aspartate aminotransferase family protein</fullName>
    </submittedName>
</protein>
<gene>
    <name evidence="6" type="primary">argD</name>
    <name evidence="6" type="ORF">GCM10011425_17170</name>
</gene>
<keyword evidence="3" id="KW-0808">Transferase</keyword>
<evidence type="ECO:0000256" key="2">
    <source>
        <dbReference type="ARBA" id="ARBA00022576"/>
    </source>
</evidence>
<name>A0A917J9N3_9SPHI</name>
<evidence type="ECO:0000313" key="7">
    <source>
        <dbReference type="Proteomes" id="UP000662074"/>
    </source>
</evidence>
<dbReference type="InterPro" id="IPR015421">
    <property type="entry name" value="PyrdxlP-dep_Trfase_major"/>
</dbReference>
<dbReference type="Gene3D" id="3.40.640.10">
    <property type="entry name" value="Type I PLP-dependent aspartate aminotransferase-like (Major domain)"/>
    <property type="match status" value="1"/>
</dbReference>
<dbReference type="CDD" id="cd00610">
    <property type="entry name" value="OAT_like"/>
    <property type="match status" value="1"/>
</dbReference>
<dbReference type="InterPro" id="IPR050103">
    <property type="entry name" value="Class-III_PLP-dep_AT"/>
</dbReference>
<accession>A0A917J9N3</accession>
<evidence type="ECO:0000256" key="5">
    <source>
        <dbReference type="RuleBase" id="RU003560"/>
    </source>
</evidence>
<keyword evidence="2 6" id="KW-0032">Aminotransferase</keyword>
<dbReference type="GO" id="GO:0042802">
    <property type="term" value="F:identical protein binding"/>
    <property type="evidence" value="ECO:0007669"/>
    <property type="project" value="TreeGrafter"/>
</dbReference>
<keyword evidence="7" id="KW-1185">Reference proteome</keyword>
<organism evidence="6 7">
    <name type="scientific">Mucilaginibacter galii</name>
    <dbReference type="NCBI Taxonomy" id="2005073"/>
    <lineage>
        <taxon>Bacteria</taxon>
        <taxon>Pseudomonadati</taxon>
        <taxon>Bacteroidota</taxon>
        <taxon>Sphingobacteriia</taxon>
        <taxon>Sphingobacteriales</taxon>
        <taxon>Sphingobacteriaceae</taxon>
        <taxon>Mucilaginibacter</taxon>
    </lineage>
</organism>
<evidence type="ECO:0000256" key="3">
    <source>
        <dbReference type="ARBA" id="ARBA00022679"/>
    </source>
</evidence>
<dbReference type="SUPFAM" id="SSF53383">
    <property type="entry name" value="PLP-dependent transferases"/>
    <property type="match status" value="1"/>
</dbReference>
<evidence type="ECO:0000256" key="4">
    <source>
        <dbReference type="ARBA" id="ARBA00022898"/>
    </source>
</evidence>
<dbReference type="InterPro" id="IPR015424">
    <property type="entry name" value="PyrdxlP-dep_Trfase"/>
</dbReference>
<dbReference type="Gene3D" id="3.90.1150.10">
    <property type="entry name" value="Aspartate Aminotransferase, domain 1"/>
    <property type="match status" value="1"/>
</dbReference>
<dbReference type="InterPro" id="IPR015422">
    <property type="entry name" value="PyrdxlP-dep_Trfase_small"/>
</dbReference>
<comment type="caution">
    <text evidence="6">The sequence shown here is derived from an EMBL/GenBank/DDBJ whole genome shotgun (WGS) entry which is preliminary data.</text>
</comment>
<dbReference type="Pfam" id="PF00202">
    <property type="entry name" value="Aminotran_3"/>
    <property type="match status" value="1"/>
</dbReference>
<dbReference type="PANTHER" id="PTHR11986">
    <property type="entry name" value="AMINOTRANSFERASE CLASS III"/>
    <property type="match status" value="1"/>
</dbReference>
<dbReference type="FunFam" id="3.40.640.10:FF:000004">
    <property type="entry name" value="Acetylornithine aminotransferase"/>
    <property type="match status" value="1"/>
</dbReference>
<reference evidence="6" key="1">
    <citation type="journal article" date="2014" name="Int. J. Syst. Evol. Microbiol.">
        <title>Complete genome sequence of Corynebacterium casei LMG S-19264T (=DSM 44701T), isolated from a smear-ripened cheese.</title>
        <authorList>
            <consortium name="US DOE Joint Genome Institute (JGI-PGF)"/>
            <person name="Walter F."/>
            <person name="Albersmeier A."/>
            <person name="Kalinowski J."/>
            <person name="Ruckert C."/>
        </authorList>
    </citation>
    <scope>NUCLEOTIDE SEQUENCE</scope>
    <source>
        <strain evidence="6">CCM 8711</strain>
    </source>
</reference>
<dbReference type="InterPro" id="IPR005814">
    <property type="entry name" value="Aminotrans_3"/>
</dbReference>
<proteinExistence type="inferred from homology"/>
<dbReference type="GO" id="GO:0030170">
    <property type="term" value="F:pyridoxal phosphate binding"/>
    <property type="evidence" value="ECO:0007669"/>
    <property type="project" value="InterPro"/>
</dbReference>
<evidence type="ECO:0000313" key="6">
    <source>
        <dbReference type="EMBL" id="GGI50505.1"/>
    </source>
</evidence>